<reference evidence="2" key="1">
    <citation type="journal article" date="2017" name="Nat. Ecol. Evol.">
        <title>Genome expansion and lineage-specific genetic innovations in the forest pathogenic fungi Armillaria.</title>
        <authorList>
            <person name="Sipos G."/>
            <person name="Prasanna A.N."/>
            <person name="Walter M.C."/>
            <person name="O'Connor E."/>
            <person name="Balint B."/>
            <person name="Krizsan K."/>
            <person name="Kiss B."/>
            <person name="Hess J."/>
            <person name="Varga T."/>
            <person name="Slot J."/>
            <person name="Riley R."/>
            <person name="Boka B."/>
            <person name="Rigling D."/>
            <person name="Barry K."/>
            <person name="Lee J."/>
            <person name="Mihaltcheva S."/>
            <person name="LaButti K."/>
            <person name="Lipzen A."/>
            <person name="Waldron R."/>
            <person name="Moloney N.M."/>
            <person name="Sperisen C."/>
            <person name="Kredics L."/>
            <person name="Vagvoelgyi C."/>
            <person name="Patrignani A."/>
            <person name="Fitzpatrick D."/>
            <person name="Nagy I."/>
            <person name="Doyle S."/>
            <person name="Anderson J.B."/>
            <person name="Grigoriev I.V."/>
            <person name="Gueldener U."/>
            <person name="Muensterkoetter M."/>
            <person name="Nagy L.G."/>
        </authorList>
    </citation>
    <scope>NUCLEOTIDE SEQUENCE [LARGE SCALE GENOMIC DNA]</scope>
    <source>
        <strain evidence="2">28-4</strain>
    </source>
</reference>
<accession>A0A2H3BAC8</accession>
<keyword evidence="2" id="KW-1185">Reference proteome</keyword>
<name>A0A2H3BAC8_9AGAR</name>
<organism evidence="1 2">
    <name type="scientific">Armillaria solidipes</name>
    <dbReference type="NCBI Taxonomy" id="1076256"/>
    <lineage>
        <taxon>Eukaryota</taxon>
        <taxon>Fungi</taxon>
        <taxon>Dikarya</taxon>
        <taxon>Basidiomycota</taxon>
        <taxon>Agaricomycotina</taxon>
        <taxon>Agaricomycetes</taxon>
        <taxon>Agaricomycetidae</taxon>
        <taxon>Agaricales</taxon>
        <taxon>Marasmiineae</taxon>
        <taxon>Physalacriaceae</taxon>
        <taxon>Armillaria</taxon>
    </lineage>
</organism>
<protein>
    <submittedName>
        <fullName evidence="1">Uncharacterized protein</fullName>
    </submittedName>
</protein>
<proteinExistence type="predicted"/>
<evidence type="ECO:0000313" key="1">
    <source>
        <dbReference type="EMBL" id="PBK61537.1"/>
    </source>
</evidence>
<dbReference type="Proteomes" id="UP000218334">
    <property type="component" value="Unassembled WGS sequence"/>
</dbReference>
<dbReference type="EMBL" id="KZ293475">
    <property type="protein sequence ID" value="PBK61537.1"/>
    <property type="molecule type" value="Genomic_DNA"/>
</dbReference>
<sequence length="193" mass="22491">MVTDQKFVEFTQIWKGIWAPVHDVRPLIEEQKIVNYRTESTSKHYQYQQAWRRVISSIEMERSEVFATPVIRLRNPQYDKESSRILLTRLLTVKKYPDSTWHSGIKDAVFLVVEKNGACAMSGPSPLSTMPSRPWYSMSGPDAMTRRAPTIQSRDSMTDHPLHDRIFDDQSRLPSEFARPTFNASLWKSMRIL</sequence>
<dbReference type="AlphaFoldDB" id="A0A2H3BAC8"/>
<evidence type="ECO:0000313" key="2">
    <source>
        <dbReference type="Proteomes" id="UP000218334"/>
    </source>
</evidence>
<gene>
    <name evidence="1" type="ORF">ARMSODRAFT_981494</name>
</gene>